<organism evidence="3 4">
    <name type="scientific">Pseudomonas synxantha</name>
    <dbReference type="NCBI Taxonomy" id="47883"/>
    <lineage>
        <taxon>Bacteria</taxon>
        <taxon>Pseudomonadati</taxon>
        <taxon>Pseudomonadota</taxon>
        <taxon>Gammaproteobacteria</taxon>
        <taxon>Pseudomonadales</taxon>
        <taxon>Pseudomonadaceae</taxon>
        <taxon>Pseudomonas</taxon>
    </lineage>
</organism>
<dbReference type="Proteomes" id="UP000268696">
    <property type="component" value="Chromosome"/>
</dbReference>
<feature type="domain" description="Amidohydrolase-related" evidence="2">
    <location>
        <begin position="28"/>
        <end position="325"/>
    </location>
</feature>
<reference evidence="3 4" key="1">
    <citation type="submission" date="2018-03" db="EMBL/GenBank/DDBJ databases">
        <title>Diversity of phytobeneficial traits revealed by whole-genome analysis of worldwide-isolated phenazine-producing Pseudomonas spp.</title>
        <authorList>
            <person name="Biessy A."/>
            <person name="Novinscak A."/>
            <person name="Blom J."/>
            <person name="Leger G."/>
            <person name="Thomashow L.S."/>
            <person name="Cazorla F.M."/>
            <person name="Josic D."/>
            <person name="Filion M."/>
        </authorList>
    </citation>
    <scope>NUCLEOTIDE SEQUENCE [LARGE SCALE GENOMIC DNA]</scope>
    <source>
        <strain evidence="3 4">30B</strain>
    </source>
</reference>
<dbReference type="SUPFAM" id="SSF51556">
    <property type="entry name" value="Metallo-dependent hydrolases"/>
    <property type="match status" value="1"/>
</dbReference>
<gene>
    <name evidence="3" type="ORF">C4K03_2103</name>
</gene>
<dbReference type="AlphaFoldDB" id="A0A3G7U6H8"/>
<evidence type="ECO:0000256" key="1">
    <source>
        <dbReference type="SAM" id="SignalP"/>
    </source>
</evidence>
<dbReference type="EMBL" id="CP027754">
    <property type="protein sequence ID" value="AZE54272.1"/>
    <property type="molecule type" value="Genomic_DNA"/>
</dbReference>
<dbReference type="Gene3D" id="3.20.20.140">
    <property type="entry name" value="Metal-dependent hydrolases"/>
    <property type="match status" value="1"/>
</dbReference>
<keyword evidence="1" id="KW-0732">Signal</keyword>
<dbReference type="GO" id="GO:0016787">
    <property type="term" value="F:hydrolase activity"/>
    <property type="evidence" value="ECO:0007669"/>
    <property type="project" value="InterPro"/>
</dbReference>
<dbReference type="InterPro" id="IPR032466">
    <property type="entry name" value="Metal_Hydrolase"/>
</dbReference>
<evidence type="ECO:0000313" key="3">
    <source>
        <dbReference type="EMBL" id="AZE54272.1"/>
    </source>
</evidence>
<proteinExistence type="predicted"/>
<accession>A0A3G7U6H8</accession>
<sequence length="340" mass="38813">MLRTRLSLALLLVVGSLAAQARDYAYSDAHLHYVDFFQETAGMDKLLKAMAENRIEHVMISGIPVAKKWHEDEPKRPRYYAGDDADAYWYSATDVIVAAAVNKLAPGQRQHFHPFLAGFNPNDKNSAAHIQRMLDLNPGLWQGIGEVFTRHDDLTALTSGDTPRANNEAMTRIYHLAAENDLPVMLHSNITSKRERNPLYLAEVEESLRNHPHTRFIWAHAGTSKEIHRHQVQMDFLLPTLNRMLEAYPNLYIDLSWSMLTPYLLDEAGQPRPEWVKLVERFPERFMLGSDVVGRFNKLGKEMRRFDPFLDALPEQVAHKVARDNFLAILPKSPGNGMAH</sequence>
<dbReference type="Pfam" id="PF04909">
    <property type="entry name" value="Amidohydro_2"/>
    <property type="match status" value="1"/>
</dbReference>
<protein>
    <submittedName>
        <fullName evidence="3">5-oxo-L-prolinase, putative</fullName>
    </submittedName>
</protein>
<evidence type="ECO:0000259" key="2">
    <source>
        <dbReference type="Pfam" id="PF04909"/>
    </source>
</evidence>
<feature type="signal peptide" evidence="1">
    <location>
        <begin position="1"/>
        <end position="21"/>
    </location>
</feature>
<dbReference type="RefSeq" id="WP_124377118.1">
    <property type="nucleotide sequence ID" value="NZ_CP027754.1"/>
</dbReference>
<name>A0A3G7U6H8_9PSED</name>
<evidence type="ECO:0000313" key="4">
    <source>
        <dbReference type="Proteomes" id="UP000268696"/>
    </source>
</evidence>
<feature type="chain" id="PRO_5017921912" evidence="1">
    <location>
        <begin position="22"/>
        <end position="340"/>
    </location>
</feature>
<dbReference type="InterPro" id="IPR006680">
    <property type="entry name" value="Amidohydro-rel"/>
</dbReference>